<reference evidence="1" key="2">
    <citation type="submission" date="2017-10" db="EMBL/GenBank/DDBJ databases">
        <title>Ladona fulva Genome sequencing and assembly.</title>
        <authorList>
            <person name="Murali S."/>
            <person name="Richards S."/>
            <person name="Bandaranaike D."/>
            <person name="Bellair M."/>
            <person name="Blankenburg K."/>
            <person name="Chao H."/>
            <person name="Dinh H."/>
            <person name="Doddapaneni H."/>
            <person name="Dugan-Rocha S."/>
            <person name="Elkadiri S."/>
            <person name="Gnanaolivu R."/>
            <person name="Hernandez B."/>
            <person name="Skinner E."/>
            <person name="Javaid M."/>
            <person name="Lee S."/>
            <person name="Li M."/>
            <person name="Ming W."/>
            <person name="Munidasa M."/>
            <person name="Muniz J."/>
            <person name="Nguyen L."/>
            <person name="Hughes D."/>
            <person name="Osuji N."/>
            <person name="Pu L.-L."/>
            <person name="Puazo M."/>
            <person name="Qu C."/>
            <person name="Quiroz J."/>
            <person name="Raj R."/>
            <person name="Weissenberger G."/>
            <person name="Xin Y."/>
            <person name="Zou X."/>
            <person name="Han Y."/>
            <person name="Worley K."/>
            <person name="Muzny D."/>
            <person name="Gibbs R."/>
        </authorList>
    </citation>
    <scope>NUCLEOTIDE SEQUENCE</scope>
    <source>
        <strain evidence="1">Sampled in the wild</strain>
    </source>
</reference>
<name>A0A8K0PBB6_LADFU</name>
<reference evidence="1" key="1">
    <citation type="submission" date="2013-04" db="EMBL/GenBank/DDBJ databases">
        <authorList>
            <person name="Qu J."/>
            <person name="Murali S.C."/>
            <person name="Bandaranaike D."/>
            <person name="Bellair M."/>
            <person name="Blankenburg K."/>
            <person name="Chao H."/>
            <person name="Dinh H."/>
            <person name="Doddapaneni H."/>
            <person name="Downs B."/>
            <person name="Dugan-Rocha S."/>
            <person name="Elkadiri S."/>
            <person name="Gnanaolivu R.D."/>
            <person name="Hernandez B."/>
            <person name="Javaid M."/>
            <person name="Jayaseelan J.C."/>
            <person name="Lee S."/>
            <person name="Li M."/>
            <person name="Ming W."/>
            <person name="Munidasa M."/>
            <person name="Muniz J."/>
            <person name="Nguyen L."/>
            <person name="Ongeri F."/>
            <person name="Osuji N."/>
            <person name="Pu L.-L."/>
            <person name="Puazo M."/>
            <person name="Qu C."/>
            <person name="Quiroz J."/>
            <person name="Raj R."/>
            <person name="Weissenberger G."/>
            <person name="Xin Y."/>
            <person name="Zou X."/>
            <person name="Han Y."/>
            <person name="Richards S."/>
            <person name="Worley K."/>
            <person name="Muzny D."/>
            <person name="Gibbs R."/>
        </authorList>
    </citation>
    <scope>NUCLEOTIDE SEQUENCE</scope>
    <source>
        <strain evidence="1">Sampled in the wild</strain>
    </source>
</reference>
<keyword evidence="2" id="KW-1185">Reference proteome</keyword>
<organism evidence="1 2">
    <name type="scientific">Ladona fulva</name>
    <name type="common">Scarce chaser dragonfly</name>
    <name type="synonym">Libellula fulva</name>
    <dbReference type="NCBI Taxonomy" id="123851"/>
    <lineage>
        <taxon>Eukaryota</taxon>
        <taxon>Metazoa</taxon>
        <taxon>Ecdysozoa</taxon>
        <taxon>Arthropoda</taxon>
        <taxon>Hexapoda</taxon>
        <taxon>Insecta</taxon>
        <taxon>Pterygota</taxon>
        <taxon>Palaeoptera</taxon>
        <taxon>Odonata</taxon>
        <taxon>Epiprocta</taxon>
        <taxon>Anisoptera</taxon>
        <taxon>Libelluloidea</taxon>
        <taxon>Libellulidae</taxon>
        <taxon>Ladona</taxon>
    </lineage>
</organism>
<proteinExistence type="predicted"/>
<dbReference type="Proteomes" id="UP000792457">
    <property type="component" value="Unassembled WGS sequence"/>
</dbReference>
<accession>A0A8K0PBB6</accession>
<dbReference type="AlphaFoldDB" id="A0A8K0PBB6"/>
<dbReference type="EMBL" id="KZ309415">
    <property type="protein sequence ID" value="KAG8238683.1"/>
    <property type="molecule type" value="Genomic_DNA"/>
</dbReference>
<sequence length="190" mass="21743">MVVRQAAPPTTMLVHKVHLLPQQSIGEDGCGARLHQQGRRTGLAGTVKTPPKWKIVCVLKSCAKAVAIPKRLSMDKYMKNSGWRPNLRKVDNRLGKSTVAAIVYDTCRANALLSEEMPIPNENDWNTVVTEFWHHMVLHNFIRKNEDYNSPVNIENERMRVNEPKLQKKDLQKLRRLRGRAKEAAFAVRE</sequence>
<evidence type="ECO:0000313" key="1">
    <source>
        <dbReference type="EMBL" id="KAG8238683.1"/>
    </source>
</evidence>
<protein>
    <submittedName>
        <fullName evidence="1">Uncharacterized protein</fullName>
    </submittedName>
</protein>
<gene>
    <name evidence="1" type="ORF">J437_LFUL018645</name>
</gene>
<evidence type="ECO:0000313" key="2">
    <source>
        <dbReference type="Proteomes" id="UP000792457"/>
    </source>
</evidence>
<comment type="caution">
    <text evidence="1">The sequence shown here is derived from an EMBL/GenBank/DDBJ whole genome shotgun (WGS) entry which is preliminary data.</text>
</comment>